<comment type="caution">
    <text evidence="8">The sequence shown here is derived from an EMBL/GenBank/DDBJ whole genome shotgun (WGS) entry which is preliminary data.</text>
</comment>
<dbReference type="InterPro" id="IPR016163">
    <property type="entry name" value="Ald_DH_C"/>
</dbReference>
<keyword evidence="9" id="KW-1185">Reference proteome</keyword>
<evidence type="ECO:0000256" key="4">
    <source>
        <dbReference type="ARBA" id="ARBA00049194"/>
    </source>
</evidence>
<organism evidence="8 9">
    <name type="scientific">Dactylonectria macrodidyma</name>
    <dbReference type="NCBI Taxonomy" id="307937"/>
    <lineage>
        <taxon>Eukaryota</taxon>
        <taxon>Fungi</taxon>
        <taxon>Dikarya</taxon>
        <taxon>Ascomycota</taxon>
        <taxon>Pezizomycotina</taxon>
        <taxon>Sordariomycetes</taxon>
        <taxon>Hypocreomycetidae</taxon>
        <taxon>Hypocreales</taxon>
        <taxon>Nectriaceae</taxon>
        <taxon>Dactylonectria</taxon>
    </lineage>
</organism>
<evidence type="ECO:0000313" key="8">
    <source>
        <dbReference type="EMBL" id="KAH7129182.1"/>
    </source>
</evidence>
<dbReference type="OrthoDB" id="310895at2759"/>
<evidence type="ECO:0000256" key="1">
    <source>
        <dbReference type="ARBA" id="ARBA00009986"/>
    </source>
</evidence>
<evidence type="ECO:0000256" key="2">
    <source>
        <dbReference type="ARBA" id="ARBA00023002"/>
    </source>
</evidence>
<dbReference type="Proteomes" id="UP000738349">
    <property type="component" value="Unassembled WGS sequence"/>
</dbReference>
<proteinExistence type="inferred from homology"/>
<dbReference type="FunFam" id="3.40.309.10:FF:000012">
    <property type="entry name" value="Betaine aldehyde dehydrogenase"/>
    <property type="match status" value="1"/>
</dbReference>
<dbReference type="Pfam" id="PF00171">
    <property type="entry name" value="Aldedh"/>
    <property type="match status" value="1"/>
</dbReference>
<dbReference type="EMBL" id="JAGMUV010000018">
    <property type="protein sequence ID" value="KAH7129182.1"/>
    <property type="molecule type" value="Genomic_DNA"/>
</dbReference>
<dbReference type="AlphaFoldDB" id="A0A9P9IQC1"/>
<evidence type="ECO:0000256" key="3">
    <source>
        <dbReference type="ARBA" id="ARBA00024226"/>
    </source>
</evidence>
<accession>A0A9P9IQC1</accession>
<dbReference type="FunFam" id="3.40.605.10:FF:000007">
    <property type="entry name" value="NAD/NADP-dependent betaine aldehyde dehydrogenase"/>
    <property type="match status" value="1"/>
</dbReference>
<evidence type="ECO:0000313" key="9">
    <source>
        <dbReference type="Proteomes" id="UP000738349"/>
    </source>
</evidence>
<dbReference type="PANTHER" id="PTHR11699">
    <property type="entry name" value="ALDEHYDE DEHYDROGENASE-RELATED"/>
    <property type="match status" value="1"/>
</dbReference>
<dbReference type="Gene3D" id="3.40.605.10">
    <property type="entry name" value="Aldehyde Dehydrogenase, Chain A, domain 1"/>
    <property type="match status" value="1"/>
</dbReference>
<evidence type="ECO:0000256" key="6">
    <source>
        <dbReference type="RuleBase" id="RU003345"/>
    </source>
</evidence>
<dbReference type="InterPro" id="IPR029510">
    <property type="entry name" value="Ald_DH_CS_GLU"/>
</dbReference>
<feature type="domain" description="Aldehyde dehydrogenase" evidence="7">
    <location>
        <begin position="15"/>
        <end position="481"/>
    </location>
</feature>
<dbReference type="Gene3D" id="3.40.309.10">
    <property type="entry name" value="Aldehyde Dehydrogenase, Chain A, domain 2"/>
    <property type="match status" value="1"/>
</dbReference>
<protein>
    <recommendedName>
        <fullName evidence="3">aldehyde dehydrogenase (NAD(+))</fullName>
        <ecNumber evidence="3">1.2.1.3</ecNumber>
    </recommendedName>
</protein>
<reference evidence="8" key="1">
    <citation type="journal article" date="2021" name="Nat. Commun.">
        <title>Genetic determinants of endophytism in the Arabidopsis root mycobiome.</title>
        <authorList>
            <person name="Mesny F."/>
            <person name="Miyauchi S."/>
            <person name="Thiergart T."/>
            <person name="Pickel B."/>
            <person name="Atanasova L."/>
            <person name="Karlsson M."/>
            <person name="Huettel B."/>
            <person name="Barry K.W."/>
            <person name="Haridas S."/>
            <person name="Chen C."/>
            <person name="Bauer D."/>
            <person name="Andreopoulos W."/>
            <person name="Pangilinan J."/>
            <person name="LaButti K."/>
            <person name="Riley R."/>
            <person name="Lipzen A."/>
            <person name="Clum A."/>
            <person name="Drula E."/>
            <person name="Henrissat B."/>
            <person name="Kohler A."/>
            <person name="Grigoriev I.V."/>
            <person name="Martin F.M."/>
            <person name="Hacquard S."/>
        </authorList>
    </citation>
    <scope>NUCLEOTIDE SEQUENCE</scope>
    <source>
        <strain evidence="8">MPI-CAGE-AT-0147</strain>
    </source>
</reference>
<keyword evidence="2 6" id="KW-0560">Oxidoreductase</keyword>
<feature type="active site" evidence="5">
    <location>
        <position position="256"/>
    </location>
</feature>
<comment type="similarity">
    <text evidence="1 6">Belongs to the aldehyde dehydrogenase family.</text>
</comment>
<dbReference type="InterPro" id="IPR015590">
    <property type="entry name" value="Aldehyde_DH_dom"/>
</dbReference>
<dbReference type="GO" id="GO:0004029">
    <property type="term" value="F:aldehyde dehydrogenase (NAD+) activity"/>
    <property type="evidence" value="ECO:0007669"/>
    <property type="project" value="UniProtKB-EC"/>
</dbReference>
<dbReference type="InterPro" id="IPR016161">
    <property type="entry name" value="Ald_DH/histidinol_DH"/>
</dbReference>
<evidence type="ECO:0000256" key="5">
    <source>
        <dbReference type="PROSITE-ProRule" id="PRU10007"/>
    </source>
</evidence>
<comment type="catalytic activity">
    <reaction evidence="4">
        <text>an aldehyde + NAD(+) + H2O = a carboxylate + NADH + 2 H(+)</text>
        <dbReference type="Rhea" id="RHEA:16185"/>
        <dbReference type="ChEBI" id="CHEBI:15377"/>
        <dbReference type="ChEBI" id="CHEBI:15378"/>
        <dbReference type="ChEBI" id="CHEBI:17478"/>
        <dbReference type="ChEBI" id="CHEBI:29067"/>
        <dbReference type="ChEBI" id="CHEBI:57540"/>
        <dbReference type="ChEBI" id="CHEBI:57945"/>
        <dbReference type="EC" id="1.2.1.3"/>
    </reaction>
</comment>
<dbReference type="InterPro" id="IPR016162">
    <property type="entry name" value="Ald_DH_N"/>
</dbReference>
<dbReference type="PROSITE" id="PS00687">
    <property type="entry name" value="ALDEHYDE_DEHYDR_GLU"/>
    <property type="match status" value="1"/>
</dbReference>
<dbReference type="SUPFAM" id="SSF53720">
    <property type="entry name" value="ALDH-like"/>
    <property type="match status" value="1"/>
</dbReference>
<name>A0A9P9IQC1_9HYPO</name>
<gene>
    <name evidence="8" type="ORF">EDB81DRAFT_846105</name>
</gene>
<evidence type="ECO:0000259" key="7">
    <source>
        <dbReference type="Pfam" id="PF00171"/>
    </source>
</evidence>
<sequence length="491" mass="52990">MSFAIENRLFINNEFVESKTEATYKLYNPATDEFVTEVHQAGAQDIDAAVAAAEAAFPTWRDTPVHVKAAMFSKLSMLITQNTEDLWNLERVAMGRPVYTDTFGFAKFEVMGCAGIMAQHANIALHVQGKSSLNTPGMITFTLKQPFGVVAGILPWNVSLIMFAMKTAPALATGNCVVIKSSEKSPLGVLKVAALFKEAGFPPGVLNVVTGSGRTTGSMIASHMKIRKIAFTGSIATGKKIMAAAANSNLKNVTLELGGKSPAIIFNDADIQTAAHAVEISIHLNSGQHCQANSRVFIHESIVDEFSKALVALMTSRSIGDPSDKSIFQGPQGDRIQKERIVSILEQGKDDGTVLCGGKAADVNGKGHFIEPTVIRDVADTSVLATEEIFGPVIVLNSFKTDEEVLERANNTEFGLYSSLYTKDVERALKFAKFLDAGAVGLNCSAPTQAMDMPVSGWKQSGIGSEMHMYGVENYLQTKAVYMKYEDVQMH</sequence>
<dbReference type="EC" id="1.2.1.3" evidence="3"/>